<sequence>MIETKRHRLLCCKRKCFLKVVLNHLTEPQWSQSVQVMVKLPVRQPIRGGRSSLTGSSMDAERSWRPPRACEDYWYEWKHCRSLKNIFHNYYTYGEAPSCQQWKADYSMCREWEKTRSTDAKDALQQSEKNRLLEKQKHDSVWNNRKNPPKDWNIPLDQGKPKQ</sequence>
<evidence type="ECO:0000256" key="1">
    <source>
        <dbReference type="ARBA" id="ARBA00006412"/>
    </source>
</evidence>
<dbReference type="FunCoup" id="A0A6P8RZS2">
    <property type="interactions" value="157"/>
</dbReference>
<evidence type="ECO:0000256" key="4">
    <source>
        <dbReference type="ARBA" id="ARBA00044235"/>
    </source>
</evidence>
<evidence type="ECO:0000256" key="3">
    <source>
        <dbReference type="ARBA" id="ARBA00044072"/>
    </source>
</evidence>
<proteinExistence type="inferred from homology"/>
<dbReference type="PANTHER" id="PTHR28052:SF1">
    <property type="entry name" value="UPF0545 PROTEIN C22ORF39"/>
    <property type="match status" value="1"/>
</dbReference>
<gene>
    <name evidence="7" type="primary">C8H22orf39</name>
</gene>
<dbReference type="GeneID" id="117365148"/>
<dbReference type="CTD" id="113106962"/>
<accession>A0A6P8RZS2</accession>
<evidence type="ECO:0000256" key="5">
    <source>
        <dbReference type="SAM" id="MobiDB-lite"/>
    </source>
</evidence>
<evidence type="ECO:0000256" key="2">
    <source>
        <dbReference type="ARBA" id="ARBA00043942"/>
    </source>
</evidence>
<comment type="similarity">
    <text evidence="1">Belongs to the UPF0545 family.</text>
</comment>
<comment type="subcellular location">
    <subcellularLocation>
        <location evidence="2">Synaptic cleft</location>
    </subcellularLocation>
</comment>
<dbReference type="Proteomes" id="UP000515159">
    <property type="component" value="Chromosome 8"/>
</dbReference>
<evidence type="ECO:0000313" key="7">
    <source>
        <dbReference type="RefSeq" id="XP_033811042.1"/>
    </source>
</evidence>
<reference evidence="7" key="1">
    <citation type="submission" date="2025-08" db="UniProtKB">
        <authorList>
            <consortium name="RefSeq"/>
        </authorList>
    </citation>
    <scope>IDENTIFICATION</scope>
</reference>
<dbReference type="InterPro" id="IPR021475">
    <property type="entry name" value="Pants/Emi1-like"/>
</dbReference>
<feature type="region of interest" description="Disordered" evidence="5">
    <location>
        <begin position="120"/>
        <end position="163"/>
    </location>
</feature>
<dbReference type="KEGG" id="gsh:117365148"/>
<dbReference type="OrthoDB" id="5946508at2759"/>
<dbReference type="Pfam" id="PF11326">
    <property type="entry name" value="PANTS-like"/>
    <property type="match status" value="1"/>
</dbReference>
<keyword evidence="6" id="KW-1185">Reference proteome</keyword>
<dbReference type="InParanoid" id="A0A6P8RZS2"/>
<protein>
    <recommendedName>
        <fullName evidence="3">Synaptic plasticity regulator PANTS</fullName>
    </recommendedName>
    <alternativeName>
        <fullName evidence="4">Plasticity-associated neural transcript short</fullName>
    </alternativeName>
</protein>
<dbReference type="RefSeq" id="XP_033811042.1">
    <property type="nucleotide sequence ID" value="XM_033955151.1"/>
</dbReference>
<feature type="compositionally biased region" description="Basic and acidic residues" evidence="5">
    <location>
        <begin position="120"/>
        <end position="140"/>
    </location>
</feature>
<evidence type="ECO:0000313" key="6">
    <source>
        <dbReference type="Proteomes" id="UP000515159"/>
    </source>
</evidence>
<dbReference type="AlphaFoldDB" id="A0A6P8RZS2"/>
<dbReference type="PANTHER" id="PTHR28052">
    <property type="entry name" value="UPF0545 PROTEIN C22ORF39"/>
    <property type="match status" value="1"/>
</dbReference>
<name>A0A6P8RZS2_GEOSA</name>
<dbReference type="GO" id="GO:0043083">
    <property type="term" value="C:synaptic cleft"/>
    <property type="evidence" value="ECO:0007669"/>
    <property type="project" value="UniProtKB-SubCell"/>
</dbReference>
<organism evidence="6 7">
    <name type="scientific">Geotrypetes seraphini</name>
    <name type="common">Gaboon caecilian</name>
    <name type="synonym">Caecilia seraphini</name>
    <dbReference type="NCBI Taxonomy" id="260995"/>
    <lineage>
        <taxon>Eukaryota</taxon>
        <taxon>Metazoa</taxon>
        <taxon>Chordata</taxon>
        <taxon>Craniata</taxon>
        <taxon>Vertebrata</taxon>
        <taxon>Euteleostomi</taxon>
        <taxon>Amphibia</taxon>
        <taxon>Gymnophiona</taxon>
        <taxon>Geotrypetes</taxon>
    </lineage>
</organism>